<evidence type="ECO:0000256" key="1">
    <source>
        <dbReference type="SAM" id="MobiDB-lite"/>
    </source>
</evidence>
<feature type="transmembrane region" description="Helical" evidence="2">
    <location>
        <begin position="87"/>
        <end position="107"/>
    </location>
</feature>
<feature type="region of interest" description="Disordered" evidence="1">
    <location>
        <begin position="1"/>
        <end position="57"/>
    </location>
</feature>
<accession>A0A1G8CEM7</accession>
<feature type="region of interest" description="Disordered" evidence="1">
    <location>
        <begin position="182"/>
        <end position="205"/>
    </location>
</feature>
<dbReference type="AlphaFoldDB" id="A0A1G8CEM7"/>
<gene>
    <name evidence="3" type="ORF">SAMN05216553_12237</name>
</gene>
<keyword evidence="2" id="KW-0812">Transmembrane</keyword>
<organism evidence="3 4">
    <name type="scientific">Lentzea fradiae</name>
    <dbReference type="NCBI Taxonomy" id="200378"/>
    <lineage>
        <taxon>Bacteria</taxon>
        <taxon>Bacillati</taxon>
        <taxon>Actinomycetota</taxon>
        <taxon>Actinomycetes</taxon>
        <taxon>Pseudonocardiales</taxon>
        <taxon>Pseudonocardiaceae</taxon>
        <taxon>Lentzea</taxon>
    </lineage>
</organism>
<dbReference type="EMBL" id="FNCC01000022">
    <property type="protein sequence ID" value="SDH43907.1"/>
    <property type="molecule type" value="Genomic_DNA"/>
</dbReference>
<keyword evidence="4" id="KW-1185">Reference proteome</keyword>
<sequence>MTDNNLPEPGQPTPQSGPPGQQPPQYQPAPQKPVKGQVRQQQAGVTKPRQATVAEQRARAAALKAQQERFAAESAAFEKKRKTRKRLLVAGGVTVGVVALVAIWYAAASPKNVTAQCTDANNVIVDDDYCDESYYRSHGGYSSGGFIYIGGSSYRYNYGGSGTVGQKVSGGSYTIPKGASVSTKSGTTVQRGGFGISGGSKSSGG</sequence>
<feature type="compositionally biased region" description="Gly residues" evidence="1">
    <location>
        <begin position="192"/>
        <end position="205"/>
    </location>
</feature>
<dbReference type="STRING" id="200378.SAMN05216553_12237"/>
<reference evidence="4" key="1">
    <citation type="submission" date="2016-10" db="EMBL/GenBank/DDBJ databases">
        <authorList>
            <person name="Varghese N."/>
            <person name="Submissions S."/>
        </authorList>
    </citation>
    <scope>NUCLEOTIDE SEQUENCE [LARGE SCALE GENOMIC DNA]</scope>
    <source>
        <strain evidence="4">CGMCC 4.3506</strain>
    </source>
</reference>
<dbReference type="RefSeq" id="WP_245744557.1">
    <property type="nucleotide sequence ID" value="NZ_FNCC01000022.1"/>
</dbReference>
<keyword evidence="2" id="KW-0472">Membrane</keyword>
<protein>
    <submittedName>
        <fullName evidence="3">Uncharacterized protein</fullName>
    </submittedName>
</protein>
<name>A0A1G8CEM7_9PSEU</name>
<dbReference type="Proteomes" id="UP000199623">
    <property type="component" value="Unassembled WGS sequence"/>
</dbReference>
<evidence type="ECO:0000256" key="2">
    <source>
        <dbReference type="SAM" id="Phobius"/>
    </source>
</evidence>
<proteinExistence type="predicted"/>
<keyword evidence="2" id="KW-1133">Transmembrane helix</keyword>
<feature type="compositionally biased region" description="Pro residues" evidence="1">
    <location>
        <begin position="9"/>
        <end position="31"/>
    </location>
</feature>
<evidence type="ECO:0000313" key="3">
    <source>
        <dbReference type="EMBL" id="SDH43907.1"/>
    </source>
</evidence>
<evidence type="ECO:0000313" key="4">
    <source>
        <dbReference type="Proteomes" id="UP000199623"/>
    </source>
</evidence>